<dbReference type="InterPro" id="IPR000700">
    <property type="entry name" value="PAS-assoc_C"/>
</dbReference>
<dbReference type="Gene3D" id="3.40.50.2300">
    <property type="match status" value="1"/>
</dbReference>
<feature type="domain" description="PAS" evidence="4">
    <location>
        <begin position="141"/>
        <end position="211"/>
    </location>
</feature>
<dbReference type="SUPFAM" id="SSF52172">
    <property type="entry name" value="CheY-like"/>
    <property type="match status" value="1"/>
</dbReference>
<dbReference type="SMART" id="SM00052">
    <property type="entry name" value="EAL"/>
    <property type="match status" value="1"/>
</dbReference>
<dbReference type="Pfam" id="PF00072">
    <property type="entry name" value="Response_reg"/>
    <property type="match status" value="1"/>
</dbReference>
<evidence type="ECO:0000259" key="7">
    <source>
        <dbReference type="PROSITE" id="PS50887"/>
    </source>
</evidence>
<dbReference type="InterPro" id="IPR043128">
    <property type="entry name" value="Rev_trsase/Diguanyl_cyclase"/>
</dbReference>
<accession>A0AAV3XPJ5</accession>
<dbReference type="InterPro" id="IPR000160">
    <property type="entry name" value="GGDEF_dom"/>
</dbReference>
<dbReference type="EMBL" id="BLAY01000181">
    <property type="protein sequence ID" value="GET42761.1"/>
    <property type="molecule type" value="Genomic_DNA"/>
</dbReference>
<feature type="domain" description="EAL" evidence="6">
    <location>
        <begin position="454"/>
        <end position="710"/>
    </location>
</feature>
<comment type="caution">
    <text evidence="8">The sequence shown here is derived from an EMBL/GenBank/DDBJ whole genome shotgun (WGS) entry which is preliminary data.</text>
</comment>
<evidence type="ECO:0000313" key="9">
    <source>
        <dbReference type="Proteomes" id="UP001050975"/>
    </source>
</evidence>
<proteinExistence type="predicted"/>
<dbReference type="InterPro" id="IPR011006">
    <property type="entry name" value="CheY-like_superfamily"/>
</dbReference>
<evidence type="ECO:0000259" key="3">
    <source>
        <dbReference type="PROSITE" id="PS50110"/>
    </source>
</evidence>
<dbReference type="Gene3D" id="3.20.20.450">
    <property type="entry name" value="EAL domain"/>
    <property type="match status" value="1"/>
</dbReference>
<dbReference type="PROSITE" id="PS50110">
    <property type="entry name" value="RESPONSE_REGULATORY"/>
    <property type="match status" value="1"/>
</dbReference>
<dbReference type="SUPFAM" id="SSF141868">
    <property type="entry name" value="EAL domain-like"/>
    <property type="match status" value="1"/>
</dbReference>
<name>A0AAV3XPJ5_9CYAN</name>
<dbReference type="InterPro" id="IPR013767">
    <property type="entry name" value="PAS_fold"/>
</dbReference>
<gene>
    <name evidence="8" type="ORF">MiSe_75790</name>
</gene>
<dbReference type="SUPFAM" id="SSF55785">
    <property type="entry name" value="PYP-like sensor domain (PAS domain)"/>
    <property type="match status" value="1"/>
</dbReference>
<dbReference type="InterPro" id="IPR000014">
    <property type="entry name" value="PAS"/>
</dbReference>
<dbReference type="InterPro" id="IPR001789">
    <property type="entry name" value="Sig_transdc_resp-reg_receiver"/>
</dbReference>
<dbReference type="Pfam" id="PF00990">
    <property type="entry name" value="GGDEF"/>
    <property type="match status" value="1"/>
</dbReference>
<evidence type="ECO:0000259" key="6">
    <source>
        <dbReference type="PROSITE" id="PS50883"/>
    </source>
</evidence>
<dbReference type="InterPro" id="IPR029787">
    <property type="entry name" value="Nucleotide_cyclase"/>
</dbReference>
<evidence type="ECO:0000259" key="4">
    <source>
        <dbReference type="PROSITE" id="PS50112"/>
    </source>
</evidence>
<evidence type="ECO:0000256" key="2">
    <source>
        <dbReference type="SAM" id="Coils"/>
    </source>
</evidence>
<dbReference type="GO" id="GO:0000160">
    <property type="term" value="P:phosphorelay signal transduction system"/>
    <property type="evidence" value="ECO:0007669"/>
    <property type="project" value="InterPro"/>
</dbReference>
<dbReference type="PROSITE" id="PS50112">
    <property type="entry name" value="PAS"/>
    <property type="match status" value="1"/>
</dbReference>
<sequence>MSQTHLRVLLVEDCEEDALLLMRELRRTGYKLFLERVETAAAMQNQLVLHEWDLVISDYSLPKFSAPDALKLLQETGLDLPFIIISGYIGEDAAVAAMKAGAHDYVMKDNLARLIPAVERELREAAVRRQNQLAEARRRESEQRFRALIENATDIVVIVDKDGIFRYISPSQQRIFGYKTEELLGKKCLDYIYPEDVSLAIATMKRSLKQPRISQAAIECRLFRRNGSLCFLEAVATNLLDDPSVKGVVVNCHDITERKQAEEQLRFYAFYDPLTGLPNRTLFLENLGQLLDRRSKQDLQDLSEALFAVMFLDLDRFDVIKYSLGHLVADELLSATAARLVRSLGITDMVARVGIDEFALLITQLEDVAQVQRIAQKIHTSIAMPFHLEGREVFTTASIGIAIAGNSPIASTTNYDRPEDFLRAADTAMYYAKRKGKGCSAVFDASMHAHALARLELEADLRRGIERQELLLHYQPIVSLFTGRLTGFEALVRWNHPQMGLVSPGDFIPAAEETGLILPLGSWVLREACRQLGCWQKQFPSASCLTISVNLAGLQLVQPDLIDQIDRILQETGLEGSRLKLELTETIFMEIAEVAPAVLDQLKARQIQLSIDDFGTGYSSLSRLHQWPLDTLKIDRSFVSRLSLGNESSEVVRTIVNLAHNLGLDVIAEGVETAEQMYQLRSLQCQCGQGNFLSKPLDSKAATDLIGEKLKIKN</sequence>
<dbReference type="Pfam" id="PF00563">
    <property type="entry name" value="EAL"/>
    <property type="match status" value="1"/>
</dbReference>
<evidence type="ECO:0000256" key="1">
    <source>
        <dbReference type="PROSITE-ProRule" id="PRU00169"/>
    </source>
</evidence>
<protein>
    <submittedName>
        <fullName evidence="8">Response regulator receiver modulated diguanylate cyclase/phosphodiesterase with PAS/PAC sensor(S)</fullName>
    </submittedName>
</protein>
<dbReference type="Proteomes" id="UP001050975">
    <property type="component" value="Unassembled WGS sequence"/>
</dbReference>
<dbReference type="SMART" id="SM00091">
    <property type="entry name" value="PAS"/>
    <property type="match status" value="1"/>
</dbReference>
<dbReference type="CDD" id="cd00130">
    <property type="entry name" value="PAS"/>
    <property type="match status" value="1"/>
</dbReference>
<feature type="domain" description="PAC" evidence="5">
    <location>
        <begin position="216"/>
        <end position="267"/>
    </location>
</feature>
<dbReference type="SMART" id="SM00448">
    <property type="entry name" value="REC"/>
    <property type="match status" value="1"/>
</dbReference>
<organism evidence="8 9">
    <name type="scientific">Microseira wollei NIES-4236</name>
    <dbReference type="NCBI Taxonomy" id="2530354"/>
    <lineage>
        <taxon>Bacteria</taxon>
        <taxon>Bacillati</taxon>
        <taxon>Cyanobacteriota</taxon>
        <taxon>Cyanophyceae</taxon>
        <taxon>Oscillatoriophycideae</taxon>
        <taxon>Aerosakkonematales</taxon>
        <taxon>Aerosakkonemataceae</taxon>
        <taxon>Microseira</taxon>
    </lineage>
</organism>
<dbReference type="CDD" id="cd00156">
    <property type="entry name" value="REC"/>
    <property type="match status" value="1"/>
</dbReference>
<dbReference type="FunFam" id="3.20.20.450:FF:000001">
    <property type="entry name" value="Cyclic di-GMP phosphodiesterase yahA"/>
    <property type="match status" value="1"/>
</dbReference>
<dbReference type="Gene3D" id="3.30.450.20">
    <property type="entry name" value="PAS domain"/>
    <property type="match status" value="1"/>
</dbReference>
<dbReference type="InterPro" id="IPR035965">
    <property type="entry name" value="PAS-like_dom_sf"/>
</dbReference>
<dbReference type="InterPro" id="IPR001633">
    <property type="entry name" value="EAL_dom"/>
</dbReference>
<dbReference type="PROSITE" id="PS50887">
    <property type="entry name" value="GGDEF"/>
    <property type="match status" value="1"/>
</dbReference>
<evidence type="ECO:0000259" key="5">
    <source>
        <dbReference type="PROSITE" id="PS50113"/>
    </source>
</evidence>
<dbReference type="AlphaFoldDB" id="A0AAV3XPJ5"/>
<dbReference type="NCBIfam" id="TIGR00254">
    <property type="entry name" value="GGDEF"/>
    <property type="match status" value="1"/>
</dbReference>
<dbReference type="RefSeq" id="WP_226590793.1">
    <property type="nucleotide sequence ID" value="NZ_BLAY01000181.1"/>
</dbReference>
<dbReference type="Gene3D" id="3.30.70.270">
    <property type="match status" value="1"/>
</dbReference>
<dbReference type="InterPro" id="IPR052155">
    <property type="entry name" value="Biofilm_reg_signaling"/>
</dbReference>
<keyword evidence="2" id="KW-0175">Coiled coil</keyword>
<dbReference type="InterPro" id="IPR035919">
    <property type="entry name" value="EAL_sf"/>
</dbReference>
<dbReference type="PANTHER" id="PTHR44757:SF2">
    <property type="entry name" value="BIOFILM ARCHITECTURE MAINTENANCE PROTEIN MBAA"/>
    <property type="match status" value="1"/>
</dbReference>
<dbReference type="SMART" id="SM00267">
    <property type="entry name" value="GGDEF"/>
    <property type="match status" value="1"/>
</dbReference>
<dbReference type="CDD" id="cd01948">
    <property type="entry name" value="EAL"/>
    <property type="match status" value="1"/>
</dbReference>
<reference evidence="8" key="1">
    <citation type="submission" date="2019-10" db="EMBL/GenBank/DDBJ databases">
        <title>Draft genome sequece of Microseira wollei NIES-4236.</title>
        <authorList>
            <person name="Yamaguchi H."/>
            <person name="Suzuki S."/>
            <person name="Kawachi M."/>
        </authorList>
    </citation>
    <scope>NUCLEOTIDE SEQUENCE</scope>
    <source>
        <strain evidence="8">NIES-4236</strain>
    </source>
</reference>
<dbReference type="SUPFAM" id="SSF55073">
    <property type="entry name" value="Nucleotide cyclase"/>
    <property type="match status" value="1"/>
</dbReference>
<dbReference type="NCBIfam" id="TIGR00229">
    <property type="entry name" value="sensory_box"/>
    <property type="match status" value="1"/>
</dbReference>
<keyword evidence="9" id="KW-1185">Reference proteome</keyword>
<dbReference type="CDD" id="cd01949">
    <property type="entry name" value="GGDEF"/>
    <property type="match status" value="1"/>
</dbReference>
<feature type="domain" description="Response regulatory" evidence="3">
    <location>
        <begin position="7"/>
        <end position="123"/>
    </location>
</feature>
<dbReference type="PROSITE" id="PS50883">
    <property type="entry name" value="EAL"/>
    <property type="match status" value="1"/>
</dbReference>
<dbReference type="PANTHER" id="PTHR44757">
    <property type="entry name" value="DIGUANYLATE CYCLASE DGCP"/>
    <property type="match status" value="1"/>
</dbReference>
<dbReference type="Pfam" id="PF00989">
    <property type="entry name" value="PAS"/>
    <property type="match status" value="1"/>
</dbReference>
<dbReference type="PROSITE" id="PS50113">
    <property type="entry name" value="PAC"/>
    <property type="match status" value="1"/>
</dbReference>
<dbReference type="GO" id="GO:0006355">
    <property type="term" value="P:regulation of DNA-templated transcription"/>
    <property type="evidence" value="ECO:0007669"/>
    <property type="project" value="InterPro"/>
</dbReference>
<keyword evidence="1" id="KW-0597">Phosphoprotein</keyword>
<feature type="coiled-coil region" evidence="2">
    <location>
        <begin position="119"/>
        <end position="151"/>
    </location>
</feature>
<feature type="domain" description="GGDEF" evidence="7">
    <location>
        <begin position="305"/>
        <end position="445"/>
    </location>
</feature>
<evidence type="ECO:0000313" key="8">
    <source>
        <dbReference type="EMBL" id="GET42761.1"/>
    </source>
</evidence>
<feature type="modified residue" description="4-aspartylphosphate" evidence="1">
    <location>
        <position position="58"/>
    </location>
</feature>